<dbReference type="EMBL" id="CP108473">
    <property type="protein sequence ID" value="WUS21834.1"/>
    <property type="molecule type" value="Genomic_DNA"/>
</dbReference>
<sequence length="60" mass="6744">MSSGQRTPWVGDLIHDEDADRRGVVTDVRGGSLWVLRPECGPGQWTSERPERLTVVTPRE</sequence>
<gene>
    <name evidence="2" type="ORF">OG727_05770</name>
    <name evidence="1" type="ORF">Scani_29600</name>
</gene>
<keyword evidence="4" id="KW-1185">Reference proteome</keyword>
<dbReference type="EMBL" id="BLIN01000003">
    <property type="protein sequence ID" value="GFE06692.1"/>
    <property type="molecule type" value="Genomic_DNA"/>
</dbReference>
<accession>A0A640S7W8</accession>
<evidence type="ECO:0008006" key="5">
    <source>
        <dbReference type="Google" id="ProtNLM"/>
    </source>
</evidence>
<dbReference type="Proteomes" id="UP001432292">
    <property type="component" value="Chromosome"/>
</dbReference>
<reference evidence="1 3" key="1">
    <citation type="submission" date="2019-12" db="EMBL/GenBank/DDBJ databases">
        <title>Whole genome shotgun sequence of Streptomyces caniferus NBRC 15389.</title>
        <authorList>
            <person name="Ichikawa N."/>
            <person name="Kimura A."/>
            <person name="Kitahashi Y."/>
            <person name="Komaki H."/>
            <person name="Tamura T."/>
        </authorList>
    </citation>
    <scope>NUCLEOTIDE SEQUENCE [LARGE SCALE GENOMIC DNA]</scope>
    <source>
        <strain evidence="1 3">NBRC 15389</strain>
    </source>
</reference>
<proteinExistence type="predicted"/>
<evidence type="ECO:0000313" key="4">
    <source>
        <dbReference type="Proteomes" id="UP001432292"/>
    </source>
</evidence>
<evidence type="ECO:0000313" key="3">
    <source>
        <dbReference type="Proteomes" id="UP000435837"/>
    </source>
</evidence>
<dbReference type="OrthoDB" id="4260303at2"/>
<evidence type="ECO:0000313" key="1">
    <source>
        <dbReference type="EMBL" id="GFE06692.1"/>
    </source>
</evidence>
<reference evidence="2" key="2">
    <citation type="submission" date="2022-10" db="EMBL/GenBank/DDBJ databases">
        <title>The complete genomes of actinobacterial strains from the NBC collection.</title>
        <authorList>
            <person name="Joergensen T.S."/>
            <person name="Alvarez Arevalo M."/>
            <person name="Sterndorff E.B."/>
            <person name="Faurdal D."/>
            <person name="Vuksanovic O."/>
            <person name="Mourched A.-S."/>
            <person name="Charusanti P."/>
            <person name="Shaw S."/>
            <person name="Blin K."/>
            <person name="Weber T."/>
        </authorList>
    </citation>
    <scope>NUCLEOTIDE SEQUENCE</scope>
    <source>
        <strain evidence="2">NBC_01256</strain>
    </source>
</reference>
<dbReference type="Proteomes" id="UP000435837">
    <property type="component" value="Unassembled WGS sequence"/>
</dbReference>
<dbReference type="RefSeq" id="WP_159474707.1">
    <property type="nucleotide sequence ID" value="NZ_BAAATH010000040.1"/>
</dbReference>
<organism evidence="1 3">
    <name type="scientific">Streptomyces caniferus</name>
    <dbReference type="NCBI Taxonomy" id="285557"/>
    <lineage>
        <taxon>Bacteria</taxon>
        <taxon>Bacillati</taxon>
        <taxon>Actinomycetota</taxon>
        <taxon>Actinomycetes</taxon>
        <taxon>Kitasatosporales</taxon>
        <taxon>Streptomycetaceae</taxon>
        <taxon>Streptomyces</taxon>
    </lineage>
</organism>
<name>A0A640S7W8_9ACTN</name>
<dbReference type="AlphaFoldDB" id="A0A640S7W8"/>
<evidence type="ECO:0000313" key="2">
    <source>
        <dbReference type="EMBL" id="WUS21834.1"/>
    </source>
</evidence>
<protein>
    <recommendedName>
        <fullName evidence="5">PRC-barrel domain-containing protein</fullName>
    </recommendedName>
</protein>